<dbReference type="SUPFAM" id="SSF48452">
    <property type="entry name" value="TPR-like"/>
    <property type="match status" value="1"/>
</dbReference>
<dbReference type="Gene3D" id="1.25.40.10">
    <property type="entry name" value="Tetratricopeptide repeat domain"/>
    <property type="match status" value="1"/>
</dbReference>
<evidence type="ECO:0000313" key="1">
    <source>
        <dbReference type="EMBL" id="GGP16136.1"/>
    </source>
</evidence>
<reference evidence="1" key="1">
    <citation type="journal article" date="2014" name="Int. J. Syst. Evol. Microbiol.">
        <title>Complete genome sequence of Corynebacterium casei LMG S-19264T (=DSM 44701T), isolated from a smear-ripened cheese.</title>
        <authorList>
            <consortium name="US DOE Joint Genome Institute (JGI-PGF)"/>
            <person name="Walter F."/>
            <person name="Albersmeier A."/>
            <person name="Kalinowski J."/>
            <person name="Ruckert C."/>
        </authorList>
    </citation>
    <scope>NUCLEOTIDE SEQUENCE</scope>
    <source>
        <strain evidence="1">CGMCC 4.7430</strain>
    </source>
</reference>
<dbReference type="Proteomes" id="UP000660745">
    <property type="component" value="Unassembled WGS sequence"/>
</dbReference>
<gene>
    <name evidence="1" type="ORF">GCM10012278_78710</name>
</gene>
<accession>A0A918ACY7</accession>
<dbReference type="AlphaFoldDB" id="A0A918ACY7"/>
<comment type="caution">
    <text evidence="1">The sequence shown here is derived from an EMBL/GenBank/DDBJ whole genome shotgun (WGS) entry which is preliminary data.</text>
</comment>
<name>A0A918ACY7_9ACTN</name>
<keyword evidence="2" id="KW-1185">Reference proteome</keyword>
<evidence type="ECO:0008006" key="3">
    <source>
        <dbReference type="Google" id="ProtNLM"/>
    </source>
</evidence>
<protein>
    <recommendedName>
        <fullName evidence="3">Tetratricopeptide repeat protein</fullName>
    </recommendedName>
</protein>
<evidence type="ECO:0000313" key="2">
    <source>
        <dbReference type="Proteomes" id="UP000660745"/>
    </source>
</evidence>
<dbReference type="RefSeq" id="WP_189143857.1">
    <property type="nucleotide sequence ID" value="NZ_BMNK01000020.1"/>
</dbReference>
<reference evidence="1" key="2">
    <citation type="submission" date="2020-09" db="EMBL/GenBank/DDBJ databases">
        <authorList>
            <person name="Sun Q."/>
            <person name="Zhou Y."/>
        </authorList>
    </citation>
    <scope>NUCLEOTIDE SEQUENCE</scope>
    <source>
        <strain evidence="1">CGMCC 4.7430</strain>
    </source>
</reference>
<dbReference type="EMBL" id="BMNK01000020">
    <property type="protein sequence ID" value="GGP16136.1"/>
    <property type="molecule type" value="Genomic_DNA"/>
</dbReference>
<organism evidence="1 2">
    <name type="scientific">Nonomuraea glycinis</name>
    <dbReference type="NCBI Taxonomy" id="2047744"/>
    <lineage>
        <taxon>Bacteria</taxon>
        <taxon>Bacillati</taxon>
        <taxon>Actinomycetota</taxon>
        <taxon>Actinomycetes</taxon>
        <taxon>Streptosporangiales</taxon>
        <taxon>Streptosporangiaceae</taxon>
        <taxon>Nonomuraea</taxon>
    </lineage>
</organism>
<proteinExistence type="predicted"/>
<dbReference type="InterPro" id="IPR011990">
    <property type="entry name" value="TPR-like_helical_dom_sf"/>
</dbReference>
<sequence>MPRNGSDDALRRSSTAVTAVEGLLAYAQTQRRWGRGAIRSVDRAIAMSRALVAEAPEHTPLLARALRTAARLHLRRGRPGEALPLAEEAAGLARRSGGAALVPYLRCLAEVYQSLHRYGDAVALMSEADDLPPPP</sequence>